<accession>A0A915HZS5</accession>
<protein>
    <submittedName>
        <fullName evidence="2">Uncharacterized protein</fullName>
    </submittedName>
</protein>
<dbReference type="AlphaFoldDB" id="A0A915HZS5"/>
<organism evidence="1 2">
    <name type="scientific">Romanomermis culicivorax</name>
    <name type="common">Nematode worm</name>
    <dbReference type="NCBI Taxonomy" id="13658"/>
    <lineage>
        <taxon>Eukaryota</taxon>
        <taxon>Metazoa</taxon>
        <taxon>Ecdysozoa</taxon>
        <taxon>Nematoda</taxon>
        <taxon>Enoplea</taxon>
        <taxon>Dorylaimia</taxon>
        <taxon>Mermithida</taxon>
        <taxon>Mermithoidea</taxon>
        <taxon>Mermithidae</taxon>
        <taxon>Romanomermis</taxon>
    </lineage>
</organism>
<name>A0A915HZS5_ROMCU</name>
<sequence length="77" mass="8451">MQLLKHGGLNSMLSPGSRLEDARVAWEHATISDATAVVAAARDTEGAAKTISVRVRGRGRTFVLVMKEYKSIFLFLF</sequence>
<dbReference type="WBParaSite" id="nRc.2.0.1.t06944-RA">
    <property type="protein sequence ID" value="nRc.2.0.1.t06944-RA"/>
    <property type="gene ID" value="nRc.2.0.1.g06944"/>
</dbReference>
<evidence type="ECO:0000313" key="2">
    <source>
        <dbReference type="WBParaSite" id="nRc.2.0.1.t06944-RA"/>
    </source>
</evidence>
<evidence type="ECO:0000313" key="1">
    <source>
        <dbReference type="Proteomes" id="UP000887565"/>
    </source>
</evidence>
<reference evidence="2" key="1">
    <citation type="submission" date="2022-11" db="UniProtKB">
        <authorList>
            <consortium name="WormBaseParasite"/>
        </authorList>
    </citation>
    <scope>IDENTIFICATION</scope>
</reference>
<proteinExistence type="predicted"/>
<keyword evidence="1" id="KW-1185">Reference proteome</keyword>
<dbReference type="Proteomes" id="UP000887565">
    <property type="component" value="Unplaced"/>
</dbReference>